<feature type="region of interest" description="Disordered" evidence="1">
    <location>
        <begin position="117"/>
        <end position="231"/>
    </location>
</feature>
<gene>
    <name evidence="2" type="ORF">PLEOSDRAFT_1114288</name>
</gene>
<accession>A0A067N7Z7</accession>
<evidence type="ECO:0000313" key="2">
    <source>
        <dbReference type="EMBL" id="KDQ23100.1"/>
    </source>
</evidence>
<feature type="compositionally biased region" description="Polar residues" evidence="1">
    <location>
        <begin position="25"/>
        <end position="49"/>
    </location>
</feature>
<feature type="region of interest" description="Disordered" evidence="1">
    <location>
        <begin position="25"/>
        <end position="70"/>
    </location>
</feature>
<feature type="compositionally biased region" description="Low complexity" evidence="1">
    <location>
        <begin position="117"/>
        <end position="137"/>
    </location>
</feature>
<protein>
    <submittedName>
        <fullName evidence="2">Uncharacterized protein</fullName>
    </submittedName>
</protein>
<feature type="compositionally biased region" description="Acidic residues" evidence="1">
    <location>
        <begin position="194"/>
        <end position="207"/>
    </location>
</feature>
<dbReference type="InParanoid" id="A0A067N7Z7"/>
<dbReference type="EMBL" id="KL198013">
    <property type="protein sequence ID" value="KDQ23100.1"/>
    <property type="molecule type" value="Genomic_DNA"/>
</dbReference>
<dbReference type="OrthoDB" id="10408007at2759"/>
<dbReference type="Proteomes" id="UP000027073">
    <property type="component" value="Unassembled WGS sequence"/>
</dbReference>
<evidence type="ECO:0000256" key="1">
    <source>
        <dbReference type="SAM" id="MobiDB-lite"/>
    </source>
</evidence>
<dbReference type="HOGENOM" id="CLU_1200264_0_0_1"/>
<feature type="compositionally biased region" description="Pro residues" evidence="1">
    <location>
        <begin position="138"/>
        <end position="158"/>
    </location>
</feature>
<evidence type="ECO:0000313" key="3">
    <source>
        <dbReference type="Proteomes" id="UP000027073"/>
    </source>
</evidence>
<reference evidence="3" key="1">
    <citation type="journal article" date="2014" name="Proc. Natl. Acad. Sci. U.S.A.">
        <title>Extensive sampling of basidiomycete genomes demonstrates inadequacy of the white-rot/brown-rot paradigm for wood decay fungi.</title>
        <authorList>
            <person name="Riley R."/>
            <person name="Salamov A.A."/>
            <person name="Brown D.W."/>
            <person name="Nagy L.G."/>
            <person name="Floudas D."/>
            <person name="Held B.W."/>
            <person name="Levasseur A."/>
            <person name="Lombard V."/>
            <person name="Morin E."/>
            <person name="Otillar R."/>
            <person name="Lindquist E.A."/>
            <person name="Sun H."/>
            <person name="LaButti K.M."/>
            <person name="Schmutz J."/>
            <person name="Jabbour D."/>
            <person name="Luo H."/>
            <person name="Baker S.E."/>
            <person name="Pisabarro A.G."/>
            <person name="Walton J.D."/>
            <person name="Blanchette R.A."/>
            <person name="Henrissat B."/>
            <person name="Martin F."/>
            <person name="Cullen D."/>
            <person name="Hibbett D.S."/>
            <person name="Grigoriev I.V."/>
        </authorList>
    </citation>
    <scope>NUCLEOTIDE SEQUENCE [LARGE SCALE GENOMIC DNA]</scope>
    <source>
        <strain evidence="3">PC15</strain>
    </source>
</reference>
<organism evidence="2 3">
    <name type="scientific">Pleurotus ostreatus (strain PC15)</name>
    <name type="common">Oyster mushroom</name>
    <dbReference type="NCBI Taxonomy" id="1137138"/>
    <lineage>
        <taxon>Eukaryota</taxon>
        <taxon>Fungi</taxon>
        <taxon>Dikarya</taxon>
        <taxon>Basidiomycota</taxon>
        <taxon>Agaricomycotina</taxon>
        <taxon>Agaricomycetes</taxon>
        <taxon>Agaricomycetidae</taxon>
        <taxon>Agaricales</taxon>
        <taxon>Pleurotineae</taxon>
        <taxon>Pleurotaceae</taxon>
        <taxon>Pleurotus</taxon>
    </lineage>
</organism>
<dbReference type="VEuPathDB" id="FungiDB:PLEOSDRAFT_1114288"/>
<dbReference type="AlphaFoldDB" id="A0A067N7Z7"/>
<name>A0A067N7Z7_PLEO1</name>
<sequence length="231" mass="25388">MGYFDQASDFTIDGGTMNDVAGDYVTNNDTKNDNRSNCNNKSQSTVRNSHNNHSKKVVAGGKTTNNNNGGGSFYQANGEQNIYASPPVPQARPERPIRAMVANPPRRTMGAARLAARGGGVARPRQAIDQRPYNPTYSLPPSPPPQEAWPEYASPPPRFKSNNPFAKLAQGYAEQPRAAERPPFWEAKTTTNYGDDDDWFAELDGASEAEGGRPLYDERSYSAPLGSRRRY</sequence>
<proteinExistence type="predicted"/>